<dbReference type="Pfam" id="PF07819">
    <property type="entry name" value="PGAP1"/>
    <property type="match status" value="2"/>
</dbReference>
<organism evidence="13">
    <name type="scientific">Timema cristinae</name>
    <name type="common">Walking stick</name>
    <dbReference type="NCBI Taxonomy" id="61476"/>
    <lineage>
        <taxon>Eukaryota</taxon>
        <taxon>Metazoa</taxon>
        <taxon>Ecdysozoa</taxon>
        <taxon>Arthropoda</taxon>
        <taxon>Hexapoda</taxon>
        <taxon>Insecta</taxon>
        <taxon>Pterygota</taxon>
        <taxon>Neoptera</taxon>
        <taxon>Polyneoptera</taxon>
        <taxon>Phasmatodea</taxon>
        <taxon>Timematodea</taxon>
        <taxon>Timematoidea</taxon>
        <taxon>Timematidae</taxon>
        <taxon>Timema</taxon>
    </lineage>
</organism>
<comment type="similarity">
    <text evidence="2 10">Belongs to the GPI inositol-deacylase family.</text>
</comment>
<evidence type="ECO:0000256" key="10">
    <source>
        <dbReference type="RuleBase" id="RU365011"/>
    </source>
</evidence>
<dbReference type="InterPro" id="IPR039529">
    <property type="entry name" value="PGAP1/BST1"/>
</dbReference>
<gene>
    <name evidence="13" type="ORF">TCEB3V08_LOCUS10047</name>
</gene>
<evidence type="ECO:0000256" key="8">
    <source>
        <dbReference type="ARBA" id="ARBA00022989"/>
    </source>
</evidence>
<feature type="domain" description="GPI inositol-deacylase PGAP1-like alpha/beta" evidence="12">
    <location>
        <begin position="55"/>
        <end position="233"/>
    </location>
</feature>
<evidence type="ECO:0000256" key="6">
    <source>
        <dbReference type="ARBA" id="ARBA00022824"/>
    </source>
</evidence>
<keyword evidence="9 10" id="KW-0472">Membrane</keyword>
<feature type="transmembrane region" description="Helical" evidence="10">
    <location>
        <begin position="1056"/>
        <end position="1073"/>
    </location>
</feature>
<dbReference type="AlphaFoldDB" id="A0A7R9D7G2"/>
<feature type="transmembrane region" description="Helical" evidence="10">
    <location>
        <begin position="969"/>
        <end position="991"/>
    </location>
</feature>
<dbReference type="GO" id="GO:0005789">
    <property type="term" value="C:endoplasmic reticulum membrane"/>
    <property type="evidence" value="ECO:0007669"/>
    <property type="project" value="UniProtKB-SubCell"/>
</dbReference>
<feature type="transmembrane region" description="Helical" evidence="10">
    <location>
        <begin position="1032"/>
        <end position="1050"/>
    </location>
</feature>
<evidence type="ECO:0000256" key="1">
    <source>
        <dbReference type="ARBA" id="ARBA00004477"/>
    </source>
</evidence>
<feature type="domain" description="GPI inositol-deacylase PGAP1-like alpha/beta" evidence="12">
    <location>
        <begin position="339"/>
        <end position="375"/>
    </location>
</feature>
<evidence type="ECO:0000256" key="5">
    <source>
        <dbReference type="ARBA" id="ARBA00022801"/>
    </source>
</evidence>
<evidence type="ECO:0000256" key="2">
    <source>
        <dbReference type="ARBA" id="ARBA00006931"/>
    </source>
</evidence>
<keyword evidence="7 10" id="KW-0653">Protein transport</keyword>
<dbReference type="PANTHER" id="PTHR15495">
    <property type="entry name" value="NEGATIVE REGULATOR OF VESICLE FORMATION-RELATED"/>
    <property type="match status" value="1"/>
</dbReference>
<dbReference type="GO" id="GO:0050185">
    <property type="term" value="F:phosphatidylinositol deacylase activity"/>
    <property type="evidence" value="ECO:0007669"/>
    <property type="project" value="TreeGrafter"/>
</dbReference>
<evidence type="ECO:0000256" key="9">
    <source>
        <dbReference type="ARBA" id="ARBA00023136"/>
    </source>
</evidence>
<dbReference type="InterPro" id="IPR012908">
    <property type="entry name" value="PGAP1-ab_dom-like"/>
</dbReference>
<dbReference type="GO" id="GO:0015031">
    <property type="term" value="P:protein transport"/>
    <property type="evidence" value="ECO:0007669"/>
    <property type="project" value="UniProtKB-KW"/>
</dbReference>
<dbReference type="EC" id="3.1.-.-" evidence="10"/>
<dbReference type="PANTHER" id="PTHR15495:SF7">
    <property type="entry name" value="GPI INOSITOL-DEACYLASE"/>
    <property type="match status" value="1"/>
</dbReference>
<feature type="transmembrane region" description="Helical" evidence="10">
    <location>
        <begin position="659"/>
        <end position="678"/>
    </location>
</feature>
<dbReference type="GO" id="GO:0006505">
    <property type="term" value="P:GPI anchor metabolic process"/>
    <property type="evidence" value="ECO:0007669"/>
    <property type="project" value="TreeGrafter"/>
</dbReference>
<evidence type="ECO:0000256" key="11">
    <source>
        <dbReference type="SAM" id="MobiDB-lite"/>
    </source>
</evidence>
<feature type="compositionally biased region" description="Acidic residues" evidence="11">
    <location>
        <begin position="890"/>
        <end position="900"/>
    </location>
</feature>
<evidence type="ECO:0000256" key="3">
    <source>
        <dbReference type="ARBA" id="ARBA00022448"/>
    </source>
</evidence>
<dbReference type="Gene3D" id="3.40.50.1820">
    <property type="entry name" value="alpha/beta hydrolase"/>
    <property type="match status" value="1"/>
</dbReference>
<feature type="transmembrane region" description="Helical" evidence="10">
    <location>
        <begin position="753"/>
        <end position="776"/>
    </location>
</feature>
<feature type="transmembrane region" description="Helical" evidence="10">
    <location>
        <begin position="813"/>
        <end position="840"/>
    </location>
</feature>
<dbReference type="EMBL" id="OC321129">
    <property type="protein sequence ID" value="CAD7409491.1"/>
    <property type="molecule type" value="Genomic_DNA"/>
</dbReference>
<reference evidence="13" key="1">
    <citation type="submission" date="2020-11" db="EMBL/GenBank/DDBJ databases">
        <authorList>
            <person name="Tran Van P."/>
        </authorList>
    </citation>
    <scope>NUCLEOTIDE SEQUENCE</scope>
</reference>
<dbReference type="Pfam" id="PF24660">
    <property type="entry name" value="PGAP1_3rd"/>
    <property type="match status" value="2"/>
</dbReference>
<keyword evidence="3 10" id="KW-0813">Transport</keyword>
<keyword evidence="6 10" id="KW-0256">Endoplasmic reticulum</keyword>
<evidence type="ECO:0000313" key="13">
    <source>
        <dbReference type="EMBL" id="CAD7409491.1"/>
    </source>
</evidence>
<name>A0A7R9D7G2_TIMCR</name>
<evidence type="ECO:0000256" key="7">
    <source>
        <dbReference type="ARBA" id="ARBA00022927"/>
    </source>
</evidence>
<dbReference type="SUPFAM" id="SSF53474">
    <property type="entry name" value="alpha/beta-Hydrolases"/>
    <property type="match status" value="2"/>
</dbReference>
<evidence type="ECO:0000256" key="4">
    <source>
        <dbReference type="ARBA" id="ARBA00022692"/>
    </source>
</evidence>
<feature type="region of interest" description="Disordered" evidence="11">
    <location>
        <begin position="867"/>
        <end position="952"/>
    </location>
</feature>
<dbReference type="GO" id="GO:0006888">
    <property type="term" value="P:endoplasmic reticulum to Golgi vesicle-mediated transport"/>
    <property type="evidence" value="ECO:0007669"/>
    <property type="project" value="TreeGrafter"/>
</dbReference>
<keyword evidence="4 10" id="KW-0812">Transmembrane</keyword>
<comment type="subcellular location">
    <subcellularLocation>
        <location evidence="1">Endoplasmic reticulum membrane</location>
        <topology evidence="1">Multi-pass membrane protein</topology>
    </subcellularLocation>
</comment>
<proteinExistence type="inferred from homology"/>
<protein>
    <recommendedName>
        <fullName evidence="10">GPI inositol-deacylase</fullName>
        <ecNumber evidence="10">3.1.-.-</ecNumber>
    </recommendedName>
</protein>
<sequence>MDNVHLLPTSWSDSPDIDCVCKISLPPDVLDDYPRYGLYAYGEGQHTEKLRKMSFSGIPVLFIPGNSGSYKQVRSLASVSLRKAISAHTPYHFDYFSVDLNDEYSALFGGVLKEQTEFVHLGIKRIQELYNNGSVPRSVVLVGHSMGGMVAKGLFLQPAFNSRLVNVIITLATPHKQPVLALDPHIVAYYRRVNAFWEAERSSPGGAVRHVTFVSIGGGHRDLLVRSGLTYAKEADVNVLAWSRRYYRSRLDCRRRGDHGSIPVRCIGGAFSSLSTLHSLHTSVESNSKKVSELKAWLINSTDLVYTFQDSRFKASIGVCDWRELRKHYPYGSKQSLPRVMLQSTAVPAVWLSTDHLCAVWCKELVMVLASGLFDIVDVTTKQISANATLRREVFHYHLMHRTASKRLTASFHPPVIPVNPRGDWREGLDRQLTVKESHGVKSPLYQMIRLLDDPKHARLVVEAINVENKDWVFACTASSVYGNVRMCESGVNLSNQSTISPSRRYRRKMIGLDLEVLRLQTFTHVVLQVLPTSEPFQLNVDVHSVARQLTFPAPRWLLFPSRHVILPSTDEGAVHYKITLTGFEHSWQAFRLYVEPLACKRALHHAVALFKVPWRREDMLAYITQAPISSFVELTLDPACRYSVSLEFSVVDSLGQLVRFYCPMLWSYVVVILILTVRRQLRSAEDTGVCVMFHSALATGARPYYVLPAVKILAHLVGSVAGSELVGRKGQFLIPDAILLREDGQDFLLLPVILYCVAFFMVYLLGLGCWASVISSGHATHKMAIRFLAKTVTGTVTISEWFLSGLGKLPSAVAAFLVALCYSTCGALSLGVGTTFFFLKLCKMYDDYLEELFKISIQFLLKKKRGRNESKKETDQDNGDKEGAKQTEPEEDREKDETEVGSSESGPAPSSTTDKPEDGPASRTDLGSAVVSAPSPSRTRSGEDTSKTVMSRHEGYEDSTLSQLHFNFTLLLLWLAGTVVHIPCVLVWAHNFRYNTKLTPDPSFLSGVVMCSCAGILWQGNFPRTNLKNHWFVDGLLYSLSVLILVYTPVSLYRVGPAVAVAFFIVTIHQVFSPKAAPRQERQD</sequence>
<keyword evidence="5 10" id="KW-0378">Hydrolase</keyword>
<feature type="compositionally biased region" description="Basic and acidic residues" evidence="11">
    <location>
        <begin position="868"/>
        <end position="889"/>
    </location>
</feature>
<feature type="compositionally biased region" description="Basic and acidic residues" evidence="11">
    <location>
        <begin position="941"/>
        <end position="952"/>
    </location>
</feature>
<evidence type="ECO:0000259" key="12">
    <source>
        <dbReference type="Pfam" id="PF07819"/>
    </source>
</evidence>
<feature type="transmembrane region" description="Helical" evidence="10">
    <location>
        <begin position="1003"/>
        <end position="1020"/>
    </location>
</feature>
<keyword evidence="8 10" id="KW-1133">Transmembrane helix</keyword>
<comment type="function">
    <text evidence="10">Involved in inositol deacylation of GPI-anchored proteins which plays important roles in the quality control and ER-associated degradation of GPI-anchored proteins.</text>
</comment>
<accession>A0A7R9D7G2</accession>
<feature type="compositionally biased region" description="Polar residues" evidence="11">
    <location>
        <begin position="901"/>
        <end position="914"/>
    </location>
</feature>
<dbReference type="InterPro" id="IPR029058">
    <property type="entry name" value="AB_hydrolase_fold"/>
</dbReference>